<evidence type="ECO:0000256" key="1">
    <source>
        <dbReference type="SAM" id="MobiDB-lite"/>
    </source>
</evidence>
<evidence type="ECO:0000313" key="3">
    <source>
        <dbReference type="Proteomes" id="UP001385951"/>
    </source>
</evidence>
<comment type="caution">
    <text evidence="2">The sequence shown here is derived from an EMBL/GenBank/DDBJ whole genome shotgun (WGS) entry which is preliminary data.</text>
</comment>
<keyword evidence="3" id="KW-1185">Reference proteome</keyword>
<evidence type="ECO:0000313" key="2">
    <source>
        <dbReference type="EMBL" id="KAK7687034.1"/>
    </source>
</evidence>
<gene>
    <name evidence="2" type="ORF">QCA50_009534</name>
</gene>
<accession>A0AAW0G6H2</accession>
<proteinExistence type="predicted"/>
<dbReference type="Proteomes" id="UP001385951">
    <property type="component" value="Unassembled WGS sequence"/>
</dbReference>
<protein>
    <submittedName>
        <fullName evidence="2">Uncharacterized protein</fullName>
    </submittedName>
</protein>
<organism evidence="2 3">
    <name type="scientific">Cerrena zonata</name>
    <dbReference type="NCBI Taxonomy" id="2478898"/>
    <lineage>
        <taxon>Eukaryota</taxon>
        <taxon>Fungi</taxon>
        <taxon>Dikarya</taxon>
        <taxon>Basidiomycota</taxon>
        <taxon>Agaricomycotina</taxon>
        <taxon>Agaricomycetes</taxon>
        <taxon>Polyporales</taxon>
        <taxon>Cerrenaceae</taxon>
        <taxon>Cerrena</taxon>
    </lineage>
</organism>
<feature type="region of interest" description="Disordered" evidence="1">
    <location>
        <begin position="39"/>
        <end position="70"/>
    </location>
</feature>
<sequence length="400" mass="44393">MTSPNTHQSSESIWQWVPVTPVAPPGLLSMYLSSDGTTAKRRLSHEQSSPALEIVTPEDNESPTKKRRPRLSNREKFALAFDYITHDVGLPISHFLWELFLYDDGDQMVKRTPSHDVAISILISGSAKYTIPQILEQILKFPSSTPSRGSSELQEDMFSTTKPWSSVKRIKPALTTLAVSLVTEHLVAEVKGAVKGSSGLYGSVPPLQAGQRKSIGWMDISKNTPSVVQNILQAHCPVALYVISNLVSPEDSVKVGGVVARKMRKPELTSAEILSTIAFCRTPFARLLPTARAILYFACGAQQTIFQYHSRIGFTPSWNTTVSTLKRMAAINAEQIRALGRDPGRAAMCRTDNIQQWLKRRESRIGRASKMKIGMSAIVTEIADFDAYAFDVDDKLYRIR</sequence>
<dbReference type="AlphaFoldDB" id="A0AAW0G6H2"/>
<name>A0AAW0G6H2_9APHY</name>
<reference evidence="2 3" key="1">
    <citation type="submission" date="2022-09" db="EMBL/GenBank/DDBJ databases">
        <authorList>
            <person name="Palmer J.M."/>
        </authorList>
    </citation>
    <scope>NUCLEOTIDE SEQUENCE [LARGE SCALE GENOMIC DNA]</scope>
    <source>
        <strain evidence="2 3">DSM 7382</strain>
    </source>
</reference>
<dbReference type="EMBL" id="JASBNA010000014">
    <property type="protein sequence ID" value="KAK7687034.1"/>
    <property type="molecule type" value="Genomic_DNA"/>
</dbReference>